<evidence type="ECO:0000313" key="3">
    <source>
        <dbReference type="EMBL" id="PPQ86434.1"/>
    </source>
</evidence>
<protein>
    <submittedName>
        <fullName evidence="3">Uncharacterized protein</fullName>
    </submittedName>
</protein>
<feature type="region of interest" description="Disordered" evidence="1">
    <location>
        <begin position="201"/>
        <end position="256"/>
    </location>
</feature>
<comment type="caution">
    <text evidence="3">The sequence shown here is derived from an EMBL/GenBank/DDBJ whole genome shotgun (WGS) entry which is preliminary data.</text>
</comment>
<dbReference type="AlphaFoldDB" id="A0A409X6U4"/>
<reference evidence="3 4" key="1">
    <citation type="journal article" date="2018" name="Evol. Lett.">
        <title>Horizontal gene cluster transfer increased hallucinogenic mushroom diversity.</title>
        <authorList>
            <person name="Reynolds H.T."/>
            <person name="Vijayakumar V."/>
            <person name="Gluck-Thaler E."/>
            <person name="Korotkin H.B."/>
            <person name="Matheny P.B."/>
            <person name="Slot J.C."/>
        </authorList>
    </citation>
    <scope>NUCLEOTIDE SEQUENCE [LARGE SCALE GENOMIC DNA]</scope>
    <source>
        <strain evidence="3 4">2631</strain>
    </source>
</reference>
<dbReference type="OrthoDB" id="277832at2759"/>
<keyword evidence="4" id="KW-1185">Reference proteome</keyword>
<keyword evidence="2" id="KW-1133">Transmembrane helix</keyword>
<keyword evidence="2" id="KW-0472">Membrane</keyword>
<organism evidence="3 4">
    <name type="scientific">Psilocybe cyanescens</name>
    <dbReference type="NCBI Taxonomy" id="93625"/>
    <lineage>
        <taxon>Eukaryota</taxon>
        <taxon>Fungi</taxon>
        <taxon>Dikarya</taxon>
        <taxon>Basidiomycota</taxon>
        <taxon>Agaricomycotina</taxon>
        <taxon>Agaricomycetes</taxon>
        <taxon>Agaricomycetidae</taxon>
        <taxon>Agaricales</taxon>
        <taxon>Agaricineae</taxon>
        <taxon>Strophariaceae</taxon>
        <taxon>Psilocybe</taxon>
    </lineage>
</organism>
<dbReference type="InParanoid" id="A0A409X6U4"/>
<evidence type="ECO:0000256" key="2">
    <source>
        <dbReference type="SAM" id="Phobius"/>
    </source>
</evidence>
<feature type="compositionally biased region" description="Polar residues" evidence="1">
    <location>
        <begin position="221"/>
        <end position="242"/>
    </location>
</feature>
<feature type="transmembrane region" description="Helical" evidence="2">
    <location>
        <begin position="57"/>
        <end position="82"/>
    </location>
</feature>
<keyword evidence="2" id="KW-0812">Transmembrane</keyword>
<accession>A0A409X6U4</accession>
<sequence>MEAERERGRPKAGNTERVGAGMLYIGSRDTKARARSILEEGNDEERRKVAQIFCKHAFPYLLPMIHISLVTDVLTFMLFSLVDLRFSNDLCVFSNTSTSRTKAPVNTTFRGRISYGHPSSKSTSIHISFPSYSYFGMHYAILNASHQKPATGRRIPFYYTKILQSHDAMTFLGVKQNRLTGRLSSSSCAHPEIGSEILNRIGEDPGIQLHTASSPGERELQPNSSESIDSDSPQKGQKSSTCGPRPLVQIPPPIRTALGPYRGVEEIQLCEV</sequence>
<gene>
    <name evidence="3" type="ORF">CVT25_008092</name>
</gene>
<evidence type="ECO:0000256" key="1">
    <source>
        <dbReference type="SAM" id="MobiDB-lite"/>
    </source>
</evidence>
<name>A0A409X6U4_PSICY</name>
<dbReference type="EMBL" id="NHYD01002494">
    <property type="protein sequence ID" value="PPQ86434.1"/>
    <property type="molecule type" value="Genomic_DNA"/>
</dbReference>
<evidence type="ECO:0000313" key="4">
    <source>
        <dbReference type="Proteomes" id="UP000283269"/>
    </source>
</evidence>
<proteinExistence type="predicted"/>
<dbReference type="Proteomes" id="UP000283269">
    <property type="component" value="Unassembled WGS sequence"/>
</dbReference>